<evidence type="ECO:0000313" key="1">
    <source>
        <dbReference type="EMBL" id="KAF3508864.1"/>
    </source>
</evidence>
<dbReference type="AlphaFoldDB" id="A0A8S9NV19"/>
<dbReference type="Proteomes" id="UP000712600">
    <property type="component" value="Unassembled WGS sequence"/>
</dbReference>
<proteinExistence type="predicted"/>
<reference evidence="1" key="1">
    <citation type="submission" date="2019-12" db="EMBL/GenBank/DDBJ databases">
        <title>Genome sequencing and annotation of Brassica cretica.</title>
        <authorList>
            <person name="Studholme D.J."/>
            <person name="Sarris P."/>
        </authorList>
    </citation>
    <scope>NUCLEOTIDE SEQUENCE</scope>
    <source>
        <strain evidence="1">PFS-109/04</strain>
        <tissue evidence="1">Leaf</tissue>
    </source>
</reference>
<sequence length="158" mass="18190">MGEQFSGTKSSIPVFQSNRYLTPPWPPPFKMVLFYEPFIGILYLSTTNPSSLDKLFGLITYGRMGWTVRPKSQGLRKNCLRLLCFGLSSYHYKKNGILTDIPTKNEILGISRGISEDIPRKHKIWFPRNIPTEFRGNIIPSEYSYGIPRKIVFLGKNR</sequence>
<name>A0A8S9NV19_BRACR</name>
<gene>
    <name evidence="1" type="ORF">F2Q69_00002399</name>
</gene>
<accession>A0A8S9NV19</accession>
<organism evidence="1 2">
    <name type="scientific">Brassica cretica</name>
    <name type="common">Mustard</name>
    <dbReference type="NCBI Taxonomy" id="69181"/>
    <lineage>
        <taxon>Eukaryota</taxon>
        <taxon>Viridiplantae</taxon>
        <taxon>Streptophyta</taxon>
        <taxon>Embryophyta</taxon>
        <taxon>Tracheophyta</taxon>
        <taxon>Spermatophyta</taxon>
        <taxon>Magnoliopsida</taxon>
        <taxon>eudicotyledons</taxon>
        <taxon>Gunneridae</taxon>
        <taxon>Pentapetalae</taxon>
        <taxon>rosids</taxon>
        <taxon>malvids</taxon>
        <taxon>Brassicales</taxon>
        <taxon>Brassicaceae</taxon>
        <taxon>Brassiceae</taxon>
        <taxon>Brassica</taxon>
    </lineage>
</organism>
<dbReference type="EMBL" id="QGKX02001521">
    <property type="protein sequence ID" value="KAF3508864.1"/>
    <property type="molecule type" value="Genomic_DNA"/>
</dbReference>
<comment type="caution">
    <text evidence="1">The sequence shown here is derived from an EMBL/GenBank/DDBJ whole genome shotgun (WGS) entry which is preliminary data.</text>
</comment>
<evidence type="ECO:0000313" key="2">
    <source>
        <dbReference type="Proteomes" id="UP000712600"/>
    </source>
</evidence>
<protein>
    <submittedName>
        <fullName evidence="1">Uncharacterized protein</fullName>
    </submittedName>
</protein>